<dbReference type="KEGG" id="bhu:bhn_I0227"/>
<feature type="chain" id="PRO_5039404816" evidence="2">
    <location>
        <begin position="20"/>
        <end position="536"/>
    </location>
</feature>
<feature type="domain" description="Solute-binding protein family 5" evidence="3">
    <location>
        <begin position="107"/>
        <end position="453"/>
    </location>
</feature>
<dbReference type="Gene3D" id="3.10.105.10">
    <property type="entry name" value="Dipeptide-binding Protein, Domain 3"/>
    <property type="match status" value="1"/>
</dbReference>
<keyword evidence="5" id="KW-1185">Reference proteome</keyword>
<dbReference type="Proteomes" id="UP000179284">
    <property type="component" value="Chromosome I"/>
</dbReference>
<evidence type="ECO:0000256" key="2">
    <source>
        <dbReference type="SAM" id="SignalP"/>
    </source>
</evidence>
<dbReference type="PIRSF" id="PIRSF002741">
    <property type="entry name" value="MppA"/>
    <property type="match status" value="1"/>
</dbReference>
<dbReference type="SUPFAM" id="SSF53850">
    <property type="entry name" value="Periplasmic binding protein-like II"/>
    <property type="match status" value="1"/>
</dbReference>
<dbReference type="GO" id="GO:0015833">
    <property type="term" value="P:peptide transport"/>
    <property type="evidence" value="ECO:0007669"/>
    <property type="project" value="TreeGrafter"/>
</dbReference>
<dbReference type="InterPro" id="IPR000914">
    <property type="entry name" value="SBP_5_dom"/>
</dbReference>
<evidence type="ECO:0000313" key="5">
    <source>
        <dbReference type="Proteomes" id="UP000179284"/>
    </source>
</evidence>
<dbReference type="PANTHER" id="PTHR30290:SF81">
    <property type="entry name" value="OLIGOPEPTIDE-BINDING PROTEIN OPPA"/>
    <property type="match status" value="1"/>
</dbReference>
<evidence type="ECO:0000313" key="4">
    <source>
        <dbReference type="EMBL" id="AOZ95262.1"/>
    </source>
</evidence>
<reference evidence="5" key="1">
    <citation type="submission" date="2016-10" db="EMBL/GenBank/DDBJ databases">
        <title>The complete genome sequence of the rumen bacterium Butyrivibrio hungatei MB2003.</title>
        <authorList>
            <person name="Palevich N."/>
            <person name="Kelly W.J."/>
            <person name="Leahy S.C."/>
            <person name="Altermann E."/>
            <person name="Rakonjac J."/>
            <person name="Attwood G.T."/>
        </authorList>
    </citation>
    <scope>NUCLEOTIDE SEQUENCE [LARGE SCALE GENOMIC DNA]</scope>
    <source>
        <strain evidence="5">MB2003</strain>
    </source>
</reference>
<feature type="signal peptide" evidence="2">
    <location>
        <begin position="1"/>
        <end position="19"/>
    </location>
</feature>
<dbReference type="GO" id="GO:0043190">
    <property type="term" value="C:ATP-binding cassette (ABC) transporter complex"/>
    <property type="evidence" value="ECO:0007669"/>
    <property type="project" value="InterPro"/>
</dbReference>
<dbReference type="GO" id="GO:0042597">
    <property type="term" value="C:periplasmic space"/>
    <property type="evidence" value="ECO:0007669"/>
    <property type="project" value="UniProtKB-ARBA"/>
</dbReference>
<name>A0A1D9NYE4_9FIRM</name>
<evidence type="ECO:0000256" key="1">
    <source>
        <dbReference type="SAM" id="MobiDB-lite"/>
    </source>
</evidence>
<dbReference type="AlphaFoldDB" id="A0A1D9NYE4"/>
<proteinExistence type="predicted"/>
<dbReference type="GO" id="GO:1904680">
    <property type="term" value="F:peptide transmembrane transporter activity"/>
    <property type="evidence" value="ECO:0007669"/>
    <property type="project" value="TreeGrafter"/>
</dbReference>
<sequence length="536" mass="57817">MKKKFLAALLAATMTLSMAACGSGAGTQTTETQTTESEASADTQATTSDDQTTDASQSTATGEKILHTAASFAYPSLDVHKEYYGWYTSIYGVSEALFKLDETMSAVPCLAKDAVADGSTWTVTLNDGVQFSNGNPLTADMVIRNLQRLAAENSRFAYLGDFEMTATDDKTIVIDTKEVYPTLKNDLASPECGMIDLDATTDFDNAPVCTGPFVVTEFIPEGDVTVAKNENYWGGDVKLDGAVFYYMQEDDPKLLAMQSGEIDCYNSVSSAALEVYNQSPDLYDVVSIPGARLQFYILNENTLDDSVREAINLTVDKDKIAEYLSGTVSAAVGPFSTSAAYGKVNVPAVDTAKAKELLEADGYTLGADGIYEKDGNKLSISIAYYAARSLDTLAILIQEQLKAVGIDSTLRVEEDPDATYIANADFDLALYCMIADKSGDPLYFIDSTLADGAYYNVGGFESAECQSMIEQLRIETDTAKRAELANKIVQIAIDDNAFGYVGLFNNTTVLRKGVSGFAEYVPFDFYGVDAETDING</sequence>
<accession>A0A1D9NYE4</accession>
<dbReference type="Pfam" id="PF00496">
    <property type="entry name" value="SBP_bac_5"/>
    <property type="match status" value="1"/>
</dbReference>
<organism evidence="4 5">
    <name type="scientific">Butyrivibrio hungatei</name>
    <dbReference type="NCBI Taxonomy" id="185008"/>
    <lineage>
        <taxon>Bacteria</taxon>
        <taxon>Bacillati</taxon>
        <taxon>Bacillota</taxon>
        <taxon>Clostridia</taxon>
        <taxon>Lachnospirales</taxon>
        <taxon>Lachnospiraceae</taxon>
        <taxon>Butyrivibrio</taxon>
    </lineage>
</organism>
<dbReference type="PROSITE" id="PS51257">
    <property type="entry name" value="PROKAR_LIPOPROTEIN"/>
    <property type="match status" value="1"/>
</dbReference>
<protein>
    <submittedName>
        <fullName evidence="4">Nickel/peptide ABC transporter substrate-binding protein</fullName>
    </submittedName>
</protein>
<dbReference type="OrthoDB" id="9772924at2"/>
<keyword evidence="2" id="KW-0732">Signal</keyword>
<dbReference type="PANTHER" id="PTHR30290">
    <property type="entry name" value="PERIPLASMIC BINDING COMPONENT OF ABC TRANSPORTER"/>
    <property type="match status" value="1"/>
</dbReference>
<dbReference type="InterPro" id="IPR039424">
    <property type="entry name" value="SBP_5"/>
</dbReference>
<dbReference type="RefSeq" id="WP_071175069.1">
    <property type="nucleotide sequence ID" value="NZ_CP017831.1"/>
</dbReference>
<evidence type="ECO:0000259" key="3">
    <source>
        <dbReference type="Pfam" id="PF00496"/>
    </source>
</evidence>
<feature type="region of interest" description="Disordered" evidence="1">
    <location>
        <begin position="25"/>
        <end position="60"/>
    </location>
</feature>
<dbReference type="Gene3D" id="3.40.190.10">
    <property type="entry name" value="Periplasmic binding protein-like II"/>
    <property type="match status" value="1"/>
</dbReference>
<gene>
    <name evidence="4" type="ORF">bhn_I0227</name>
</gene>
<dbReference type="EMBL" id="CP017831">
    <property type="protein sequence ID" value="AOZ95262.1"/>
    <property type="molecule type" value="Genomic_DNA"/>
</dbReference>
<dbReference type="InterPro" id="IPR030678">
    <property type="entry name" value="Peptide/Ni-bd"/>
</dbReference>